<dbReference type="Pfam" id="PF09261">
    <property type="entry name" value="Alpha-mann_mid"/>
    <property type="match status" value="1"/>
</dbReference>
<dbReference type="InterPro" id="IPR013780">
    <property type="entry name" value="Glyco_hydro_b"/>
</dbReference>
<dbReference type="PANTHER" id="PTHR11607:SF3">
    <property type="entry name" value="LYSOSOMAL ALPHA-MANNOSIDASE"/>
    <property type="match status" value="1"/>
</dbReference>
<dbReference type="SUPFAM" id="SSF88688">
    <property type="entry name" value="Families 57/38 glycoside transferase middle domain"/>
    <property type="match status" value="1"/>
</dbReference>
<feature type="compositionally biased region" description="Basic and acidic residues" evidence="2">
    <location>
        <begin position="376"/>
        <end position="386"/>
    </location>
</feature>
<evidence type="ECO:0000313" key="5">
    <source>
        <dbReference type="Proteomes" id="UP000784294"/>
    </source>
</evidence>
<organism evidence="4 5">
    <name type="scientific">Protopolystoma xenopodis</name>
    <dbReference type="NCBI Taxonomy" id="117903"/>
    <lineage>
        <taxon>Eukaryota</taxon>
        <taxon>Metazoa</taxon>
        <taxon>Spiralia</taxon>
        <taxon>Lophotrochozoa</taxon>
        <taxon>Platyhelminthes</taxon>
        <taxon>Monogenea</taxon>
        <taxon>Polyopisthocotylea</taxon>
        <taxon>Polystomatidea</taxon>
        <taxon>Polystomatidae</taxon>
        <taxon>Protopolystoma</taxon>
    </lineage>
</organism>
<dbReference type="SMART" id="SM00872">
    <property type="entry name" value="Alpha-mann_mid"/>
    <property type="match status" value="1"/>
</dbReference>
<keyword evidence="1" id="KW-0378">Hydrolase</keyword>
<feature type="domain" description="Glycoside hydrolase family 38 central" evidence="3">
    <location>
        <begin position="122"/>
        <end position="183"/>
    </location>
</feature>
<proteinExistence type="predicted"/>
<keyword evidence="5" id="KW-1185">Reference proteome</keyword>
<dbReference type="OrthoDB" id="2016903at2759"/>
<dbReference type="InterPro" id="IPR050843">
    <property type="entry name" value="Glycosyl_Hydrlase_38"/>
</dbReference>
<dbReference type="Gene3D" id="2.60.40.1180">
    <property type="entry name" value="Golgi alpha-mannosidase II"/>
    <property type="match status" value="1"/>
</dbReference>
<dbReference type="InterPro" id="IPR028995">
    <property type="entry name" value="Glyco_hydro_57/38_cen_sf"/>
</dbReference>
<evidence type="ECO:0000256" key="1">
    <source>
        <dbReference type="ARBA" id="ARBA00022801"/>
    </source>
</evidence>
<feature type="compositionally biased region" description="Low complexity" evidence="2">
    <location>
        <begin position="387"/>
        <end position="400"/>
    </location>
</feature>
<reference evidence="4" key="1">
    <citation type="submission" date="2018-11" db="EMBL/GenBank/DDBJ databases">
        <authorList>
            <consortium name="Pathogen Informatics"/>
        </authorList>
    </citation>
    <scope>NUCLEOTIDE SEQUENCE</scope>
</reference>
<evidence type="ECO:0000256" key="2">
    <source>
        <dbReference type="SAM" id="MobiDB-lite"/>
    </source>
</evidence>
<dbReference type="GO" id="GO:0006013">
    <property type="term" value="P:mannose metabolic process"/>
    <property type="evidence" value="ECO:0007669"/>
    <property type="project" value="InterPro"/>
</dbReference>
<accession>A0A3S5BEZ7</accession>
<dbReference type="Gene3D" id="1.20.1270.50">
    <property type="entry name" value="Glycoside hydrolase family 38, central domain"/>
    <property type="match status" value="1"/>
</dbReference>
<feature type="region of interest" description="Disordered" evidence="2">
    <location>
        <begin position="372"/>
        <end position="414"/>
    </location>
</feature>
<protein>
    <recommendedName>
        <fullName evidence="3">Glycoside hydrolase family 38 central domain-containing protein</fullName>
    </recommendedName>
</protein>
<evidence type="ECO:0000259" key="3">
    <source>
        <dbReference type="SMART" id="SM00872"/>
    </source>
</evidence>
<dbReference type="EMBL" id="CAAALY010276854">
    <property type="protein sequence ID" value="VEL42820.1"/>
    <property type="molecule type" value="Genomic_DNA"/>
</dbReference>
<dbReference type="Proteomes" id="UP000784294">
    <property type="component" value="Unassembled WGS sequence"/>
</dbReference>
<evidence type="ECO:0000313" key="4">
    <source>
        <dbReference type="EMBL" id="VEL42820.1"/>
    </source>
</evidence>
<dbReference type="GO" id="GO:0004559">
    <property type="term" value="F:alpha-mannosidase activity"/>
    <property type="evidence" value="ECO:0007669"/>
    <property type="project" value="InterPro"/>
</dbReference>
<dbReference type="InterPro" id="IPR037094">
    <property type="entry name" value="Glyco_hydro_38_cen_sf"/>
</dbReference>
<dbReference type="InterPro" id="IPR015341">
    <property type="entry name" value="Glyco_hydro_38_cen"/>
</dbReference>
<dbReference type="AlphaFoldDB" id="A0A3S5BEZ7"/>
<dbReference type="PANTHER" id="PTHR11607">
    <property type="entry name" value="ALPHA-MANNOSIDASE"/>
    <property type="match status" value="1"/>
</dbReference>
<gene>
    <name evidence="4" type="ORF">PXEA_LOCUS36260</name>
</gene>
<sequence length="414" mass="45799">MYRFCVRSCPHGTVLIASHGRVHRPEGVPNGQSDVFFCFSSRRPKQLHVFTGFADLRLPHRSPRNRSAPHPYFVLSDSANTMPTANFNTNSSPTSLATSTSIALQSTPVLLPPGDSPFTPPTYPDANVDNNVNAKVEVGKRDMSMAEEETVARFRQVLGVMQHHDAVTGTEKQHVARDYSRQIAAASTDAEGMAGRAVLRLTPDLAGLMQDGPGFCDLVNISICRFTSGSLPYVTSAGHDGLFIIVYNPLSWALTSAWLRLPVSVAAMDPSRVVIRLRDMRIANSRDPSQTNDLLPWQLAPISAVTSGIPERRTAEQQTNMELTFNAATVKLPIPAFGYTTLHLSIQAREERERLREATDWERRSVGRGWLKRGHRDYGQSKRESTSRSSASSTRFQQTRPEGRGKRSSFPAPQ</sequence>
<comment type="caution">
    <text evidence="4">The sequence shown here is derived from an EMBL/GenBank/DDBJ whole genome shotgun (WGS) entry which is preliminary data.</text>
</comment>
<dbReference type="GO" id="GO:0005764">
    <property type="term" value="C:lysosome"/>
    <property type="evidence" value="ECO:0007669"/>
    <property type="project" value="TreeGrafter"/>
</dbReference>
<name>A0A3S5BEZ7_9PLAT</name>
<dbReference type="FunFam" id="1.20.1270.50:FF:000003">
    <property type="entry name" value="Alpha-mannosidase"/>
    <property type="match status" value="1"/>
</dbReference>